<evidence type="ECO:0000313" key="2">
    <source>
        <dbReference type="EMBL" id="SNX99201.1"/>
    </source>
</evidence>
<organism evidence="2 3">
    <name type="scientific">Geodermatophilus sabuli</name>
    <dbReference type="NCBI Taxonomy" id="1564158"/>
    <lineage>
        <taxon>Bacteria</taxon>
        <taxon>Bacillati</taxon>
        <taxon>Actinomycetota</taxon>
        <taxon>Actinomycetes</taxon>
        <taxon>Geodermatophilales</taxon>
        <taxon>Geodermatophilaceae</taxon>
        <taxon>Geodermatophilus</taxon>
    </lineage>
</organism>
<evidence type="ECO:0000256" key="1">
    <source>
        <dbReference type="SAM" id="MobiDB-lite"/>
    </source>
</evidence>
<keyword evidence="3" id="KW-1185">Reference proteome</keyword>
<accession>A0A285EMJ0</accession>
<reference evidence="2 3" key="1">
    <citation type="submission" date="2017-09" db="EMBL/GenBank/DDBJ databases">
        <authorList>
            <person name="Ehlers B."/>
            <person name="Leendertz F.H."/>
        </authorList>
    </citation>
    <scope>NUCLEOTIDE SEQUENCE [LARGE SCALE GENOMIC DNA]</scope>
    <source>
        <strain evidence="2 3">DSM 46844</strain>
    </source>
</reference>
<sequence length="44" mass="4149">MDEPQTASGGAAGTTSTEPAAPSARSMSVLALAAMVVGSGVISI</sequence>
<protein>
    <submittedName>
        <fullName evidence="2">Uncharacterized protein</fullName>
    </submittedName>
</protein>
<dbReference type="Proteomes" id="UP000219514">
    <property type="component" value="Unassembled WGS sequence"/>
</dbReference>
<name>A0A285EMJ0_9ACTN</name>
<dbReference type="EMBL" id="OBDO01000015">
    <property type="protein sequence ID" value="SNX99201.1"/>
    <property type="molecule type" value="Genomic_DNA"/>
</dbReference>
<feature type="region of interest" description="Disordered" evidence="1">
    <location>
        <begin position="1"/>
        <end position="24"/>
    </location>
</feature>
<gene>
    <name evidence="2" type="ORF">SAMN06893097_11577</name>
</gene>
<proteinExistence type="predicted"/>
<dbReference type="AlphaFoldDB" id="A0A285EMJ0"/>
<evidence type="ECO:0000313" key="3">
    <source>
        <dbReference type="Proteomes" id="UP000219514"/>
    </source>
</evidence>
<dbReference type="RefSeq" id="WP_260180048.1">
    <property type="nucleotide sequence ID" value="NZ_JACHXB010000002.1"/>
</dbReference>